<dbReference type="InterPro" id="IPR036291">
    <property type="entry name" value="NAD(P)-bd_dom_sf"/>
</dbReference>
<dbReference type="InterPro" id="IPR052718">
    <property type="entry name" value="NmrA-type_oxidoreductase"/>
</dbReference>
<dbReference type="Gene3D" id="3.40.50.720">
    <property type="entry name" value="NAD(P)-binding Rossmann-like Domain"/>
    <property type="match status" value="1"/>
</dbReference>
<dbReference type="PANTHER" id="PTHR47129:SF1">
    <property type="entry name" value="NMRA-LIKE DOMAIN-CONTAINING PROTEIN"/>
    <property type="match status" value="1"/>
</dbReference>
<protein>
    <submittedName>
        <fullName evidence="2">Uncharacterized conserved protein YbjT, contains NAD(P)-binding and DUF2867 domains</fullName>
    </submittedName>
</protein>
<dbReference type="SUPFAM" id="SSF51735">
    <property type="entry name" value="NAD(P)-binding Rossmann-fold domains"/>
    <property type="match status" value="1"/>
</dbReference>
<name>A0A0S4QKR2_9ACTN</name>
<dbReference type="CDD" id="cd05269">
    <property type="entry name" value="TMR_SDR_a"/>
    <property type="match status" value="1"/>
</dbReference>
<sequence length="306" mass="31838">MVLGWVGAEMPANAEGTASVGLIAVTGASGRLGGRVARRLAAAGVAQRLVVRDPARAPSLPAASVLRASFDESDNARAALAGVTTLLMVSAAETPDRVQQHQTFVDAAAAAGVEHLVYISFYGATPTCTFTLGRDHAATEQYIRDAGAGMRFTFLRDNLYADFMTALVGSDDVIRGPAGNGQVAPVAQDDIADAAAAILLNPLPHADRTFSLTGPEALTLDEVAAVISEAAGRRIVYRPETVDEAYASRASYGAPRWQVDAWVSTYTAIAAGELATVTSDVPELTGHPATSLADLLRQGRSAYPAD</sequence>
<proteinExistence type="predicted"/>
<evidence type="ECO:0000313" key="2">
    <source>
        <dbReference type="EMBL" id="CUU56029.1"/>
    </source>
</evidence>
<evidence type="ECO:0000313" key="3">
    <source>
        <dbReference type="Proteomes" id="UP000198802"/>
    </source>
</evidence>
<dbReference type="Proteomes" id="UP000198802">
    <property type="component" value="Unassembled WGS sequence"/>
</dbReference>
<dbReference type="PANTHER" id="PTHR47129">
    <property type="entry name" value="QUINONE OXIDOREDUCTASE 2"/>
    <property type="match status" value="1"/>
</dbReference>
<dbReference type="AlphaFoldDB" id="A0A0S4QKR2"/>
<reference evidence="3" key="1">
    <citation type="submission" date="2015-11" db="EMBL/GenBank/DDBJ databases">
        <authorList>
            <person name="Varghese N."/>
        </authorList>
    </citation>
    <scope>NUCLEOTIDE SEQUENCE [LARGE SCALE GENOMIC DNA]</scope>
    <source>
        <strain evidence="3">DSM 45899</strain>
    </source>
</reference>
<feature type="domain" description="NmrA-like" evidence="1">
    <location>
        <begin position="22"/>
        <end position="238"/>
    </location>
</feature>
<evidence type="ECO:0000259" key="1">
    <source>
        <dbReference type="Pfam" id="PF05368"/>
    </source>
</evidence>
<keyword evidence="3" id="KW-1185">Reference proteome</keyword>
<dbReference type="Gene3D" id="3.90.25.10">
    <property type="entry name" value="UDP-galactose 4-epimerase, domain 1"/>
    <property type="match status" value="1"/>
</dbReference>
<dbReference type="Pfam" id="PF05368">
    <property type="entry name" value="NmrA"/>
    <property type="match status" value="1"/>
</dbReference>
<gene>
    <name evidence="2" type="ORF">Ga0074812_106284</name>
</gene>
<dbReference type="EMBL" id="FAOZ01000006">
    <property type="protein sequence ID" value="CUU56029.1"/>
    <property type="molecule type" value="Genomic_DNA"/>
</dbReference>
<dbReference type="InterPro" id="IPR008030">
    <property type="entry name" value="NmrA-like"/>
</dbReference>
<accession>A0A0S4QKR2</accession>
<organism evidence="2 3">
    <name type="scientific">Parafrankia irregularis</name>
    <dbReference type="NCBI Taxonomy" id="795642"/>
    <lineage>
        <taxon>Bacteria</taxon>
        <taxon>Bacillati</taxon>
        <taxon>Actinomycetota</taxon>
        <taxon>Actinomycetes</taxon>
        <taxon>Frankiales</taxon>
        <taxon>Frankiaceae</taxon>
        <taxon>Parafrankia</taxon>
    </lineage>
</organism>